<dbReference type="EMBL" id="KZ679685">
    <property type="protein sequence ID" value="PTB51541.1"/>
    <property type="molecule type" value="Genomic_DNA"/>
</dbReference>
<keyword evidence="3" id="KW-1185">Reference proteome</keyword>
<sequence length="91" mass="9736">MSSAALNGGKRHVDVLARGWSTSSGHPRTADAAHRRRFGRPWLGPVKIGEAGSKDLNRGTGSGLWDLPGESVCAHPKSNVSWLSLQHFVPP</sequence>
<dbReference type="RefSeq" id="XP_024771218.1">
    <property type="nucleotide sequence ID" value="XM_024922777.1"/>
</dbReference>
<evidence type="ECO:0000256" key="1">
    <source>
        <dbReference type="SAM" id="MobiDB-lite"/>
    </source>
</evidence>
<accession>A0A2T4A3A8</accession>
<organism evidence="2 3">
    <name type="scientific">Trichoderma harzianum CBS 226.95</name>
    <dbReference type="NCBI Taxonomy" id="983964"/>
    <lineage>
        <taxon>Eukaryota</taxon>
        <taxon>Fungi</taxon>
        <taxon>Dikarya</taxon>
        <taxon>Ascomycota</taxon>
        <taxon>Pezizomycotina</taxon>
        <taxon>Sordariomycetes</taxon>
        <taxon>Hypocreomycetidae</taxon>
        <taxon>Hypocreales</taxon>
        <taxon>Hypocreaceae</taxon>
        <taxon>Trichoderma</taxon>
    </lineage>
</organism>
<dbReference type="GeneID" id="36631360"/>
<name>A0A2T4A3A8_TRIHA</name>
<dbReference type="Proteomes" id="UP000241690">
    <property type="component" value="Unassembled WGS sequence"/>
</dbReference>
<protein>
    <submittedName>
        <fullName evidence="2">Uncharacterized protein</fullName>
    </submittedName>
</protein>
<reference evidence="2 3" key="1">
    <citation type="submission" date="2016-07" db="EMBL/GenBank/DDBJ databases">
        <title>Multiple horizontal gene transfer events from other fungi enriched the ability of initially mycotrophic Trichoderma (Ascomycota) to feed on dead plant biomass.</title>
        <authorList>
            <consortium name="DOE Joint Genome Institute"/>
            <person name="Aerts A."/>
            <person name="Atanasova L."/>
            <person name="Chenthamara K."/>
            <person name="Zhang J."/>
            <person name="Grujic M."/>
            <person name="Henrissat B."/>
            <person name="Kuo A."/>
            <person name="Salamov A."/>
            <person name="Lipzen A."/>
            <person name="Labutti K."/>
            <person name="Barry K."/>
            <person name="Miao Y."/>
            <person name="Rahimi M.J."/>
            <person name="Shen Q."/>
            <person name="Grigoriev I.V."/>
            <person name="Kubicek C.P."/>
            <person name="Druzhinina I.S."/>
        </authorList>
    </citation>
    <scope>NUCLEOTIDE SEQUENCE [LARGE SCALE GENOMIC DNA]</scope>
    <source>
        <strain evidence="2 3">CBS 226.95</strain>
    </source>
</reference>
<dbReference type="AlphaFoldDB" id="A0A2T4A3A8"/>
<feature type="region of interest" description="Disordered" evidence="1">
    <location>
        <begin position="17"/>
        <end position="37"/>
    </location>
</feature>
<gene>
    <name evidence="2" type="ORF">M431DRAFT_7909</name>
</gene>
<evidence type="ECO:0000313" key="2">
    <source>
        <dbReference type="EMBL" id="PTB51541.1"/>
    </source>
</evidence>
<evidence type="ECO:0000313" key="3">
    <source>
        <dbReference type="Proteomes" id="UP000241690"/>
    </source>
</evidence>
<proteinExistence type="predicted"/>